<sequence>MNRPLRRTGICDSARGLPSDDAGLRFPLSCSLAFAQHENYTNDNMGLLSKIADKVTGHDDDDKKRPHGTTYGANDSPYPGANAYGGPNAGFSSPPNGYNSPPTQHDFAHGGSGGAGRMSGHTGAGPGGMLSGIVQPSGGGHHHQHHHEQHGQHAPGGHAQEYYDGGGSGMADLRGGPAGGGGGGFVGGAPGQGGRMERARY</sequence>
<name>A0AAV5GP30_9BASI</name>
<accession>A0AAV5GP30</accession>
<dbReference type="Proteomes" id="UP001342314">
    <property type="component" value="Unassembled WGS sequence"/>
</dbReference>
<reference evidence="2 3" key="1">
    <citation type="submission" date="2021-12" db="EMBL/GenBank/DDBJ databases">
        <title>High titer production of polyol ester of fatty acids by Rhodotorula paludigena BS15 towards product separation-free biomass refinery.</title>
        <authorList>
            <person name="Mano J."/>
            <person name="Ono H."/>
            <person name="Tanaka T."/>
            <person name="Naito K."/>
            <person name="Sushida H."/>
            <person name="Ike M."/>
            <person name="Tokuyasu K."/>
            <person name="Kitaoka M."/>
        </authorList>
    </citation>
    <scope>NUCLEOTIDE SEQUENCE [LARGE SCALE GENOMIC DNA]</scope>
    <source>
        <strain evidence="2 3">BS15</strain>
    </source>
</reference>
<keyword evidence="3" id="KW-1185">Reference proteome</keyword>
<protein>
    <submittedName>
        <fullName evidence="2">Uncharacterized protein</fullName>
    </submittedName>
</protein>
<feature type="compositionally biased region" description="Gly residues" evidence="1">
    <location>
        <begin position="176"/>
        <end position="194"/>
    </location>
</feature>
<proteinExistence type="predicted"/>
<gene>
    <name evidence="2" type="ORF">Rhopal_004320-T1</name>
</gene>
<feature type="compositionally biased region" description="Low complexity" evidence="1">
    <location>
        <begin position="77"/>
        <end position="90"/>
    </location>
</feature>
<dbReference type="EMBL" id="BQKY01000008">
    <property type="protein sequence ID" value="GJN91301.1"/>
    <property type="molecule type" value="Genomic_DNA"/>
</dbReference>
<evidence type="ECO:0000313" key="2">
    <source>
        <dbReference type="EMBL" id="GJN91301.1"/>
    </source>
</evidence>
<feature type="region of interest" description="Disordered" evidence="1">
    <location>
        <begin position="57"/>
        <end position="201"/>
    </location>
</feature>
<comment type="caution">
    <text evidence="2">The sequence shown here is derived from an EMBL/GenBank/DDBJ whole genome shotgun (WGS) entry which is preliminary data.</text>
</comment>
<feature type="compositionally biased region" description="Gly residues" evidence="1">
    <location>
        <begin position="110"/>
        <end position="130"/>
    </location>
</feature>
<evidence type="ECO:0000256" key="1">
    <source>
        <dbReference type="SAM" id="MobiDB-lite"/>
    </source>
</evidence>
<organism evidence="2 3">
    <name type="scientific">Rhodotorula paludigena</name>
    <dbReference type="NCBI Taxonomy" id="86838"/>
    <lineage>
        <taxon>Eukaryota</taxon>
        <taxon>Fungi</taxon>
        <taxon>Dikarya</taxon>
        <taxon>Basidiomycota</taxon>
        <taxon>Pucciniomycotina</taxon>
        <taxon>Microbotryomycetes</taxon>
        <taxon>Sporidiobolales</taxon>
        <taxon>Sporidiobolaceae</taxon>
        <taxon>Rhodotorula</taxon>
    </lineage>
</organism>
<feature type="compositionally biased region" description="Polar residues" evidence="1">
    <location>
        <begin position="91"/>
        <end position="103"/>
    </location>
</feature>
<evidence type="ECO:0000313" key="3">
    <source>
        <dbReference type="Proteomes" id="UP001342314"/>
    </source>
</evidence>
<dbReference type="AlphaFoldDB" id="A0AAV5GP30"/>